<proteinExistence type="predicted"/>
<evidence type="ECO:0000259" key="3">
    <source>
        <dbReference type="Pfam" id="PF09994"/>
    </source>
</evidence>
<evidence type="ECO:0000313" key="5">
    <source>
        <dbReference type="Proteomes" id="UP000321577"/>
    </source>
</evidence>
<dbReference type="PANTHER" id="PTHR33840:SF1">
    <property type="entry name" value="TLE1 PHOSPHOLIPASE DOMAIN-CONTAINING PROTEIN"/>
    <property type="match status" value="1"/>
</dbReference>
<reference evidence="4 5" key="1">
    <citation type="submission" date="2019-07" db="EMBL/GenBank/DDBJ databases">
        <title>Whole genome shotgun sequence of Brevifollis gellanilyticus NBRC 108608.</title>
        <authorList>
            <person name="Hosoyama A."/>
            <person name="Uohara A."/>
            <person name="Ohji S."/>
            <person name="Ichikawa N."/>
        </authorList>
    </citation>
    <scope>NUCLEOTIDE SEQUENCE [LARGE SCALE GENOMIC DNA]</scope>
    <source>
        <strain evidence="4 5">NBRC 108608</strain>
    </source>
</reference>
<sequence length="505" mass="56206">MAWKFLFASLAVSLLPSCLTYNYQVQEVPNTAANRKLTRADWTSPRQMEVYFDGTANTWSARTNVRRRFEVGATAEDPARPCLYVEGVGTDSLSGKIFGAGMNQRVLDGYKFLARNWRHRDPETEGGLPKDTILVFGFSRGAFQARMLAGLMAHCGVPHMEHWHRQGTLPTAEEKRKLDALADDVWKYCRENLVDLTTEESREGGTAGWKTHLAANRVKLQTAMKAKHPEFQWGEPRIKLLAIWDTVPGLSFTKLSRLGEPENGRQLYKVGAYPNIDTIVHALSLDDRRSKFEPLPMGAPIDPVATNVYEVWFPGAHSDVGGGYTDSNDMSGASFNWLHRVMKQRGIATKETKVYEDSLALLHHPEDLWMHRLTSDNVARKVPAGAHIDRTVFRRADGDAHPEENRPRYVVYNTSNSVRGKAGNGQILDVAGVPRNREAQTAYLQKLGLVLHDDTGVSPEKALPENTQPLSITQMAAAWNETPAPKPAEPPSPSPAETPAQPARP</sequence>
<name>A0A512ME27_9BACT</name>
<keyword evidence="2" id="KW-0732">Signal</keyword>
<dbReference type="RefSeq" id="WP_146853463.1">
    <property type="nucleotide sequence ID" value="NZ_BKAG01000040.1"/>
</dbReference>
<dbReference type="OrthoDB" id="4378831at2"/>
<feature type="compositionally biased region" description="Pro residues" evidence="1">
    <location>
        <begin position="484"/>
        <end position="505"/>
    </location>
</feature>
<feature type="domain" description="T6SS Phospholipase effector Tle1-like catalytic" evidence="3">
    <location>
        <begin position="48"/>
        <end position="339"/>
    </location>
</feature>
<protein>
    <recommendedName>
        <fullName evidence="3">T6SS Phospholipase effector Tle1-like catalytic domain-containing protein</fullName>
    </recommendedName>
</protein>
<evidence type="ECO:0000256" key="2">
    <source>
        <dbReference type="SAM" id="SignalP"/>
    </source>
</evidence>
<evidence type="ECO:0000256" key="1">
    <source>
        <dbReference type="SAM" id="MobiDB-lite"/>
    </source>
</evidence>
<dbReference type="PANTHER" id="PTHR33840">
    <property type="match status" value="1"/>
</dbReference>
<keyword evidence="5" id="KW-1185">Reference proteome</keyword>
<dbReference type="Pfam" id="PF09994">
    <property type="entry name" value="T6SS_Tle1-like_cat"/>
    <property type="match status" value="1"/>
</dbReference>
<organism evidence="4 5">
    <name type="scientific">Brevifollis gellanilyticus</name>
    <dbReference type="NCBI Taxonomy" id="748831"/>
    <lineage>
        <taxon>Bacteria</taxon>
        <taxon>Pseudomonadati</taxon>
        <taxon>Verrucomicrobiota</taxon>
        <taxon>Verrucomicrobiia</taxon>
        <taxon>Verrucomicrobiales</taxon>
        <taxon>Verrucomicrobiaceae</taxon>
    </lineage>
</organism>
<dbReference type="AlphaFoldDB" id="A0A512ME27"/>
<dbReference type="EMBL" id="BKAG01000040">
    <property type="protein sequence ID" value="GEP44987.1"/>
    <property type="molecule type" value="Genomic_DNA"/>
</dbReference>
<feature type="compositionally biased region" description="Polar residues" evidence="1">
    <location>
        <begin position="465"/>
        <end position="474"/>
    </location>
</feature>
<comment type="caution">
    <text evidence="4">The sequence shown here is derived from an EMBL/GenBank/DDBJ whole genome shotgun (WGS) entry which is preliminary data.</text>
</comment>
<feature type="chain" id="PRO_5022190595" description="T6SS Phospholipase effector Tle1-like catalytic domain-containing protein" evidence="2">
    <location>
        <begin position="21"/>
        <end position="505"/>
    </location>
</feature>
<feature type="region of interest" description="Disordered" evidence="1">
    <location>
        <begin position="458"/>
        <end position="505"/>
    </location>
</feature>
<accession>A0A512ME27</accession>
<evidence type="ECO:0000313" key="4">
    <source>
        <dbReference type="EMBL" id="GEP44987.1"/>
    </source>
</evidence>
<gene>
    <name evidence="4" type="ORF">BGE01nite_42780</name>
</gene>
<feature type="signal peptide" evidence="2">
    <location>
        <begin position="1"/>
        <end position="20"/>
    </location>
</feature>
<dbReference type="InterPro" id="IPR018712">
    <property type="entry name" value="Tle1-like_cat"/>
</dbReference>
<dbReference type="Proteomes" id="UP000321577">
    <property type="component" value="Unassembled WGS sequence"/>
</dbReference>